<dbReference type="InterPro" id="IPR013517">
    <property type="entry name" value="FG-GAP"/>
</dbReference>
<gene>
    <name evidence="4" type="ORF">C7B65_17535</name>
</gene>
<dbReference type="InterPro" id="IPR028994">
    <property type="entry name" value="Integrin_alpha_N"/>
</dbReference>
<comment type="caution">
    <text evidence="4">The sequence shown here is derived from an EMBL/GenBank/DDBJ whole genome shotgun (WGS) entry which is preliminary data.</text>
</comment>
<sequence>MSFELPRSATSSADVLSTANLTPVLDKASLTTSLTGLGRANQSLLFVDRSVADYQQLVSGVAPGTEVHILDSSQDAVTQITNTLLGRHNISSLHIVSHGEDGGLDFGSSALNLTDLPQYATQLKSWSKALTNDADILLYGCNVAEGELGQAFVQIISQLTEADVAASNNLTGDSTQRGDWTLEYQSGEIETVALAAANYHSVLANFTVMNTSDGGVGSLRDAISQANNLAGADTITFDATTFATAQTIRLQSELVINSDVSITGTGQSNLTINGDANNSGTNDVGDVRALFINSGTVTLQDLAVAGGRAQGGKGGDGYKGGGGGAGLGGGLLVNNGNVTLNRVVFNDNRAIGGQGGAGVISQTYSGGGGGGVSGNGSNTSGGPGASTSKGGNGGTSGNLGGSVGIGALGSGTSGATNGGTGAGGGGGASVPPYNINGNGGNGGFGGGGGGTEYNNGGNGGFGGGGGGGATAAGLGGRFGGHSGAGGFNYGGGGGAGLGGAIFVRAGSLSLNTVTFTNNSAVGGAAGSNFVQPGQGQGGAVFVFDGTPSPNGNNDGIPPTTPTASGTNVSGSGNTAANGGGSPTTNNGFGINFAIVPPNALPSITQSNNALSYTENDLATVLDTTATVTDADSANFDTGTLTVSYSANGTVDDRLAIRNQGTGTGKIGVSVSNVTYGGTIIGTFAGGTGTTPLVITFNASATPTAATALLQNLTYANVSDAPTASRTVQLVITDGDGGTSTAVTKNINVTAVNDAPTISTNTLSLSEGGSVVLSSSNINATDPDNTAAQLTYSATNVTNGRFEFVNAPGTAITSFTQAQINSGAVQFVHDGSDTPPAYSLSLSDGSAVSTPSTVAVPTGGLANVNDAPTLTSNATLTAVSQDTTNPSGSSLTSLFGSLFSDPDTGASLSGLAIVGNTANPSTQGQWQYSINGTTWTNVGAVAEGATALAFSASTLVRFVPVTNYFGTPPGLTVRALDNTYSGGFTTGTTRLTVDTTSKGGTTAISGGTPATLNTSVTESLPSLLWRNGSTGQVAVWQLNGFALQTGYFLPYVVDGSWQISSDSADFNGDGIADILWRHQVTGENVIWEMNNTGLQSGSLIYQVADTNWQIAGTADFNDDGKSDILWRNKASGENAIWQMNGAAIQSADVIYRVADTNWQIAGTADFDGDGKSDILWRNKASGENAIWQMNGAAIQSADVIYRVADTNWQIAGTADFDGDGKSDILWRNKASGENAIWQMNGAAIQSADVIYRVADTNWQIAGTADFDGDGKSDILWRNKASGENAIWQMNGAAIQSADVITSLADVNWQIAGVADLGSDRTPDILWRNQQTGKEMIWRMSDSSYAQTYELPDVSDPNWIVKPFVADLETADLLL</sequence>
<keyword evidence="5" id="KW-1185">Reference proteome</keyword>
<feature type="region of interest" description="Disordered" evidence="2">
    <location>
        <begin position="546"/>
        <end position="582"/>
    </location>
</feature>
<dbReference type="Pfam" id="PF16184">
    <property type="entry name" value="Cadherin_3"/>
    <property type="match status" value="1"/>
</dbReference>
<accession>A0A2T1DBM4</accession>
<organism evidence="4 5">
    <name type="scientific">Phormidesmis priestleyi ULC007</name>
    <dbReference type="NCBI Taxonomy" id="1920490"/>
    <lineage>
        <taxon>Bacteria</taxon>
        <taxon>Bacillati</taxon>
        <taxon>Cyanobacteriota</taxon>
        <taxon>Cyanophyceae</taxon>
        <taxon>Leptolyngbyales</taxon>
        <taxon>Leptolyngbyaceae</taxon>
        <taxon>Phormidesmis</taxon>
    </lineage>
</organism>
<feature type="compositionally biased region" description="Low complexity" evidence="2">
    <location>
        <begin position="569"/>
        <end position="582"/>
    </location>
</feature>
<proteinExistence type="predicted"/>
<dbReference type="SUPFAM" id="SSF69318">
    <property type="entry name" value="Integrin alpha N-terminal domain"/>
    <property type="match status" value="2"/>
</dbReference>
<evidence type="ECO:0000313" key="4">
    <source>
        <dbReference type="EMBL" id="PSB17854.1"/>
    </source>
</evidence>
<feature type="region of interest" description="Disordered" evidence="2">
    <location>
        <begin position="370"/>
        <end position="396"/>
    </location>
</feature>
<dbReference type="Proteomes" id="UP000238634">
    <property type="component" value="Unassembled WGS sequence"/>
</dbReference>
<dbReference type="RefSeq" id="WP_106254081.1">
    <property type="nucleotide sequence ID" value="NZ_PVWG01000023.1"/>
</dbReference>
<dbReference type="STRING" id="1920490.GCA_001895925_01271"/>
<dbReference type="Pfam" id="PF13517">
    <property type="entry name" value="FG-GAP_3"/>
    <property type="match status" value="2"/>
</dbReference>
<dbReference type="PANTHER" id="PTHR46580">
    <property type="entry name" value="SENSOR KINASE-RELATED"/>
    <property type="match status" value="1"/>
</dbReference>
<dbReference type="PANTHER" id="PTHR46580:SF2">
    <property type="entry name" value="MAM DOMAIN-CONTAINING PROTEIN"/>
    <property type="match status" value="1"/>
</dbReference>
<dbReference type="EMBL" id="PVWG01000023">
    <property type="protein sequence ID" value="PSB17854.1"/>
    <property type="molecule type" value="Genomic_DNA"/>
</dbReference>
<evidence type="ECO:0000259" key="3">
    <source>
        <dbReference type="Pfam" id="PF14252"/>
    </source>
</evidence>
<dbReference type="InterPro" id="IPR039005">
    <property type="entry name" value="CSPG_rpt"/>
</dbReference>
<reference evidence="4 5" key="1">
    <citation type="submission" date="2018-02" db="EMBL/GenBank/DDBJ databases">
        <authorList>
            <person name="Cohen D.B."/>
            <person name="Kent A.D."/>
        </authorList>
    </citation>
    <scope>NUCLEOTIDE SEQUENCE [LARGE SCALE GENOMIC DNA]</scope>
    <source>
        <strain evidence="4 5">ULC007</strain>
    </source>
</reference>
<protein>
    <recommendedName>
        <fullName evidence="3">DUF4347 domain-containing protein</fullName>
    </recommendedName>
</protein>
<dbReference type="Pfam" id="PF14252">
    <property type="entry name" value="DUF4347"/>
    <property type="match status" value="1"/>
</dbReference>
<keyword evidence="1" id="KW-0732">Signal</keyword>
<dbReference type="InterPro" id="IPR025592">
    <property type="entry name" value="DUF4347"/>
</dbReference>
<name>A0A2T1DBM4_9CYAN</name>
<feature type="domain" description="DUF4347" evidence="3">
    <location>
        <begin position="44"/>
        <end position="198"/>
    </location>
</feature>
<dbReference type="PROSITE" id="PS51854">
    <property type="entry name" value="CSPG"/>
    <property type="match status" value="1"/>
</dbReference>
<evidence type="ECO:0000313" key="5">
    <source>
        <dbReference type="Proteomes" id="UP000238634"/>
    </source>
</evidence>
<evidence type="ECO:0000256" key="2">
    <source>
        <dbReference type="SAM" id="MobiDB-lite"/>
    </source>
</evidence>
<reference evidence="4 5" key="2">
    <citation type="submission" date="2018-03" db="EMBL/GenBank/DDBJ databases">
        <title>The ancient ancestry and fast evolution of plastids.</title>
        <authorList>
            <person name="Moore K.R."/>
            <person name="Magnabosco C."/>
            <person name="Momper L."/>
            <person name="Gold D.A."/>
            <person name="Bosak T."/>
            <person name="Fournier G.P."/>
        </authorList>
    </citation>
    <scope>NUCLEOTIDE SEQUENCE [LARGE SCALE GENOMIC DNA]</scope>
    <source>
        <strain evidence="4 5">ULC007</strain>
    </source>
</reference>
<evidence type="ECO:0000256" key="1">
    <source>
        <dbReference type="ARBA" id="ARBA00022729"/>
    </source>
</evidence>